<evidence type="ECO:0000313" key="4">
    <source>
        <dbReference type="Proteomes" id="UP000676169"/>
    </source>
</evidence>
<protein>
    <submittedName>
        <fullName evidence="3">Uncharacterized protein</fullName>
    </submittedName>
</protein>
<keyword evidence="2" id="KW-0732">Signal</keyword>
<dbReference type="Proteomes" id="UP000676169">
    <property type="component" value="Chromosome"/>
</dbReference>
<sequence>MKSITLVTAGLLGAASFSFGADEPEVKVGVRAPVALQATINEDAKAAARFTNQEILTAMNADGLLDGSIKGWSLSRFTDDADAGDIYAFKPGKPAISIPDDLLTQPAVKGRANKAVATTGGGSGGSGGSGSTTSNVVNSFTYGAISVNNGGGTFSGTESKKTTGVKIANTPYPIIVRSETYSLIGTIGYVAPVAAKPANAGPTNAENDDVAAVPAVVEVLGKTTYTGTYKTANGVGLRLETYFPDTNATPAAPGAKNADASPAPSTP</sequence>
<proteinExistence type="predicted"/>
<dbReference type="KEGG" id="lamb:KBB96_03960"/>
<reference evidence="3" key="1">
    <citation type="submission" date="2021-04" db="EMBL/GenBank/DDBJ databases">
        <title>Luteolibacter sp. 32A isolated from the skin of an Anderson's salamander (Ambystoma andersonii).</title>
        <authorList>
            <person name="Spergser J."/>
            <person name="Busse H.-J."/>
        </authorList>
    </citation>
    <scope>NUCLEOTIDE SEQUENCE</scope>
    <source>
        <strain evidence="3">32A</strain>
    </source>
</reference>
<feature type="region of interest" description="Disordered" evidence="1">
    <location>
        <begin position="246"/>
        <end position="267"/>
    </location>
</feature>
<evidence type="ECO:0000256" key="1">
    <source>
        <dbReference type="SAM" id="MobiDB-lite"/>
    </source>
</evidence>
<feature type="signal peptide" evidence="2">
    <location>
        <begin position="1"/>
        <end position="20"/>
    </location>
</feature>
<accession>A0A975J108</accession>
<dbReference type="EMBL" id="CP073100">
    <property type="protein sequence ID" value="QUE52048.1"/>
    <property type="molecule type" value="Genomic_DNA"/>
</dbReference>
<evidence type="ECO:0000256" key="2">
    <source>
        <dbReference type="SAM" id="SignalP"/>
    </source>
</evidence>
<keyword evidence="4" id="KW-1185">Reference proteome</keyword>
<dbReference type="RefSeq" id="WP_211632535.1">
    <property type="nucleotide sequence ID" value="NZ_CP073100.1"/>
</dbReference>
<organism evidence="3 4">
    <name type="scientific">Luteolibacter ambystomatis</name>
    <dbReference type="NCBI Taxonomy" id="2824561"/>
    <lineage>
        <taxon>Bacteria</taxon>
        <taxon>Pseudomonadati</taxon>
        <taxon>Verrucomicrobiota</taxon>
        <taxon>Verrucomicrobiia</taxon>
        <taxon>Verrucomicrobiales</taxon>
        <taxon>Verrucomicrobiaceae</taxon>
        <taxon>Luteolibacter</taxon>
    </lineage>
</organism>
<feature type="chain" id="PRO_5036940093" evidence="2">
    <location>
        <begin position="21"/>
        <end position="267"/>
    </location>
</feature>
<gene>
    <name evidence="3" type="ORF">KBB96_03960</name>
</gene>
<dbReference type="AlphaFoldDB" id="A0A975J108"/>
<evidence type="ECO:0000313" key="3">
    <source>
        <dbReference type="EMBL" id="QUE52048.1"/>
    </source>
</evidence>
<name>A0A975J108_9BACT</name>